<dbReference type="RefSeq" id="WP_264712370.1">
    <property type="nucleotide sequence ID" value="NZ_JAPDNT010000002.1"/>
</dbReference>
<evidence type="ECO:0000313" key="4">
    <source>
        <dbReference type="EMBL" id="MCW3473754.1"/>
    </source>
</evidence>
<evidence type="ECO:0000259" key="3">
    <source>
        <dbReference type="SMART" id="SM01008"/>
    </source>
</evidence>
<dbReference type="EMBL" id="JAPDNT010000002">
    <property type="protein sequence ID" value="MCW3473754.1"/>
    <property type="molecule type" value="Genomic_DNA"/>
</dbReference>
<dbReference type="Pfam" id="PF01315">
    <property type="entry name" value="Ald_Xan_dh_C"/>
    <property type="match status" value="1"/>
</dbReference>
<accession>A0AA41YIL9</accession>
<dbReference type="InterPro" id="IPR008274">
    <property type="entry name" value="AldOxase/xan_DH_MoCoBD1"/>
</dbReference>
<dbReference type="SUPFAM" id="SSF56003">
    <property type="entry name" value="Molybdenum cofactor-binding domain"/>
    <property type="match status" value="1"/>
</dbReference>
<evidence type="ECO:0000256" key="2">
    <source>
        <dbReference type="ARBA" id="ARBA00023002"/>
    </source>
</evidence>
<organism evidence="4 5">
    <name type="scientific">Limobrevibacterium gyesilva</name>
    <dbReference type="NCBI Taxonomy" id="2991712"/>
    <lineage>
        <taxon>Bacteria</taxon>
        <taxon>Pseudomonadati</taxon>
        <taxon>Pseudomonadota</taxon>
        <taxon>Alphaproteobacteria</taxon>
        <taxon>Acetobacterales</taxon>
        <taxon>Acetobacteraceae</taxon>
        <taxon>Limobrevibacterium</taxon>
    </lineage>
</organism>
<dbReference type="InterPro" id="IPR046867">
    <property type="entry name" value="AldOxase/xan_DH_MoCoBD2"/>
</dbReference>
<dbReference type="InterPro" id="IPR037165">
    <property type="entry name" value="AldOxase/xan_DH_Mopterin-bd_sf"/>
</dbReference>
<dbReference type="GO" id="GO:0005506">
    <property type="term" value="F:iron ion binding"/>
    <property type="evidence" value="ECO:0007669"/>
    <property type="project" value="InterPro"/>
</dbReference>
<dbReference type="AlphaFoldDB" id="A0AA41YIL9"/>
<protein>
    <submittedName>
        <fullName evidence="4">Xanthine dehydrogenase family protein molybdopterin-binding subunit</fullName>
    </submittedName>
</protein>
<dbReference type="InterPro" id="IPR036856">
    <property type="entry name" value="Ald_Oxase/Xan_DH_a/b_sf"/>
</dbReference>
<dbReference type="PANTHER" id="PTHR11908:SF132">
    <property type="entry name" value="ALDEHYDE OXIDASE 1-RELATED"/>
    <property type="match status" value="1"/>
</dbReference>
<sequence length="795" mass="84383">MNAPVDPTRHAPEFLQPGRFAVGQPVSRKEDPVLLRGEGRYTDDLNLPGQAYAVMVRSRVAHGVLRGLDTAEAKAMPGVLGIYTVADLKAAGIKTMPANVSGQNHDGRPVPKPAQWALAEDKVRYVGDPIAMVVAETAKQAKDAAEAVFADIDALPAVTEAAAAAKGDVVLHAEAPDNVVLDWKFGDAALVDAAFARAAHVTRLRIRNSRVVVCAMEPRSAIAEYDADGRYILRVGCQGTFGLRNAVRGVMDVPPEKMRVLTGNVGGSFGMKASCYPEYICALHAARQLGRPVKWTDERSESFLSDSHGRDHDHTAELALDKDGHFLALRVTGYGNVGAYLSNSTTLPPTMNVVKNIIGVYRTPAISVAVKCMFTNTTPVGAYRGAGRPEGNYYMERLVDTAAREMGIDTVELRRRNHIAPELMPYKAPSTMEYDSGDFPTVLDKALASADWDGYAARRADSRRRGKLRGRGIGHYLEVTAPANNEMGGIRFEADGTVTIITGTLDYGQGHATPFAQVLVDKLGVPFEKINLVQGDSDELLAGGGTGGSRSIMNSGGAIIAAGNDVIEKGRKIAAYVLEAAVADIEFAAHGGNGGRFSIAGTDRGIGIMELAAKLREGMTLPDDVPATLDAALVFPGVPSAFPNGCHIAEVEVDPETGEIDMVKYHMVNDFGTLVNPMLVAGQAHGGVVQGIGQALTEAVAYDEDGQFLTGSYMDYALPRADQAPDFVFESHPVPARTNELGAKGCGEAGCAGSLPAVMNAVVDALAEFGITHIDMPATPQKVWRAIQAARAKAA</sequence>
<dbReference type="Proteomes" id="UP001165679">
    <property type="component" value="Unassembled WGS sequence"/>
</dbReference>
<keyword evidence="5" id="KW-1185">Reference proteome</keyword>
<dbReference type="SMART" id="SM01008">
    <property type="entry name" value="Ald_Xan_dh_C"/>
    <property type="match status" value="1"/>
</dbReference>
<evidence type="ECO:0000313" key="5">
    <source>
        <dbReference type="Proteomes" id="UP001165679"/>
    </source>
</evidence>
<comment type="caution">
    <text evidence="4">The sequence shown here is derived from an EMBL/GenBank/DDBJ whole genome shotgun (WGS) entry which is preliminary data.</text>
</comment>
<dbReference type="PANTHER" id="PTHR11908">
    <property type="entry name" value="XANTHINE DEHYDROGENASE"/>
    <property type="match status" value="1"/>
</dbReference>
<dbReference type="GO" id="GO:0016491">
    <property type="term" value="F:oxidoreductase activity"/>
    <property type="evidence" value="ECO:0007669"/>
    <property type="project" value="UniProtKB-KW"/>
</dbReference>
<reference evidence="4" key="1">
    <citation type="submission" date="2022-09" db="EMBL/GenBank/DDBJ databases">
        <title>Rhodovastum sp. nov. RN2-1 isolated from soil in Seongnam, South Korea.</title>
        <authorList>
            <person name="Le N.T."/>
        </authorList>
    </citation>
    <scope>NUCLEOTIDE SEQUENCE</scope>
    <source>
        <strain evidence="4">RN2-1</strain>
    </source>
</reference>
<evidence type="ECO:0000256" key="1">
    <source>
        <dbReference type="ARBA" id="ARBA00022505"/>
    </source>
</evidence>
<proteinExistence type="predicted"/>
<gene>
    <name evidence="4" type="ORF">OL599_04120</name>
</gene>
<dbReference type="InterPro" id="IPR000674">
    <property type="entry name" value="Ald_Oxase/Xan_DH_a/b"/>
</dbReference>
<dbReference type="Gene3D" id="3.30.365.10">
    <property type="entry name" value="Aldehyde oxidase/xanthine dehydrogenase, molybdopterin binding domain"/>
    <property type="match status" value="4"/>
</dbReference>
<dbReference type="Pfam" id="PF02738">
    <property type="entry name" value="MoCoBD_1"/>
    <property type="match status" value="1"/>
</dbReference>
<dbReference type="InterPro" id="IPR016208">
    <property type="entry name" value="Ald_Oxase/xanthine_DH-like"/>
</dbReference>
<reference evidence="4" key="2">
    <citation type="submission" date="2022-10" db="EMBL/GenBank/DDBJ databases">
        <authorList>
            <person name="Trinh H.N."/>
        </authorList>
    </citation>
    <scope>NUCLEOTIDE SEQUENCE</scope>
    <source>
        <strain evidence="4">RN2-1</strain>
    </source>
</reference>
<dbReference type="Pfam" id="PF20256">
    <property type="entry name" value="MoCoBD_2"/>
    <property type="match status" value="1"/>
</dbReference>
<feature type="domain" description="Aldehyde oxidase/xanthine dehydrogenase a/b hammerhead" evidence="3">
    <location>
        <begin position="36"/>
        <end position="156"/>
    </location>
</feature>
<keyword evidence="1" id="KW-0500">Molybdenum</keyword>
<dbReference type="SUPFAM" id="SSF54665">
    <property type="entry name" value="CO dehydrogenase molybdoprotein N-domain-like"/>
    <property type="match status" value="1"/>
</dbReference>
<keyword evidence="2" id="KW-0560">Oxidoreductase</keyword>
<name>A0AA41YIL9_9PROT</name>
<dbReference type="Gene3D" id="3.90.1170.50">
    <property type="entry name" value="Aldehyde oxidase/xanthine dehydrogenase, a/b hammerhead"/>
    <property type="match status" value="1"/>
</dbReference>